<name>A0A345E9P7_9EURY</name>
<dbReference type="EMBL" id="CP031148">
    <property type="protein sequence ID" value="AXG08919.1"/>
    <property type="molecule type" value="Genomic_DNA"/>
</dbReference>
<dbReference type="AlphaFoldDB" id="A0A345E9P7"/>
<dbReference type="KEGG" id="haq:DU484_03040"/>
<evidence type="ECO:0008006" key="4">
    <source>
        <dbReference type="Google" id="ProtNLM"/>
    </source>
</evidence>
<organism evidence="2 3">
    <name type="scientific">Haloplanus rubicundus</name>
    <dbReference type="NCBI Taxonomy" id="1547898"/>
    <lineage>
        <taxon>Archaea</taxon>
        <taxon>Methanobacteriati</taxon>
        <taxon>Methanobacteriota</taxon>
        <taxon>Stenosarchaea group</taxon>
        <taxon>Halobacteria</taxon>
        <taxon>Halobacteriales</taxon>
        <taxon>Haloferacaceae</taxon>
        <taxon>Haloplanus</taxon>
    </lineage>
</organism>
<evidence type="ECO:0000313" key="3">
    <source>
        <dbReference type="Proteomes" id="UP000252985"/>
    </source>
</evidence>
<protein>
    <recommendedName>
        <fullName evidence="4">Lipoprotein</fullName>
    </recommendedName>
</protein>
<dbReference type="PROSITE" id="PS51257">
    <property type="entry name" value="PROKAR_LIPOPROTEIN"/>
    <property type="match status" value="1"/>
</dbReference>
<reference evidence="2 3" key="1">
    <citation type="submission" date="2018-07" db="EMBL/GenBank/DDBJ databases">
        <title>Genome sequences of Haloplanus sp. CBA1112.</title>
        <authorList>
            <person name="Kim Y.B."/>
            <person name="Roh S.W."/>
        </authorList>
    </citation>
    <scope>NUCLEOTIDE SEQUENCE [LARGE SCALE GENOMIC DNA]</scope>
    <source>
        <strain evidence="2 3">CBA1112</strain>
    </source>
</reference>
<sequence length="209" mass="22023">MRHGALPLILAVLLAGCAAPIAGPPDTAEPTDSATATATATPTATTTTTPQPVGVEYAVRAGTIPDEFESVTVTLRVVFVERTEDMGPCWRETFSGPYEPTITPIAPPTGECHRSESVTVDLTELDGERSFVRLTAPGRFAAGHALIATNTTATYRNGTTVTGMRGSSDKLVTTVEGRPAGQHRVTLSVAAYDDRPYDYWLVAEDDGAG</sequence>
<feature type="region of interest" description="Disordered" evidence="1">
    <location>
        <begin position="24"/>
        <end position="50"/>
    </location>
</feature>
<evidence type="ECO:0000256" key="1">
    <source>
        <dbReference type="SAM" id="MobiDB-lite"/>
    </source>
</evidence>
<dbReference type="Proteomes" id="UP000252985">
    <property type="component" value="Chromosome"/>
</dbReference>
<gene>
    <name evidence="2" type="ORF">DU484_03040</name>
</gene>
<dbReference type="GeneID" id="37285920"/>
<accession>A0A345E9P7</accession>
<evidence type="ECO:0000313" key="2">
    <source>
        <dbReference type="EMBL" id="AXG08919.1"/>
    </source>
</evidence>
<dbReference type="RefSeq" id="WP_114605075.1">
    <property type="nucleotide sequence ID" value="NZ_CP031148.1"/>
</dbReference>
<proteinExistence type="predicted"/>